<sequence>MAYLKAFFNFLTQSQLFAILIGFFLGAFGNEYIRQWFFSPEIIIDYRQEKPFVINSRIGFDMEKIYYPYFQFRLSIYNKSKYFKADKHVVMLTGLWNLVNDRYEKEELFEPVRLNSLSYGPETILPKMRVFTPLGRITHVDYQKQFEGYLSGDLDKPQFRFELKDMPRWILSHVAPGKHLFEITVYFDNIPPVSKKFELFWSGRWPESYEEMLKQIVIKAL</sequence>
<comment type="caution">
    <text evidence="2">The sequence shown here is derived from an EMBL/GenBank/DDBJ whole genome shotgun (WGS) entry which is preliminary data.</text>
</comment>
<evidence type="ECO:0000313" key="2">
    <source>
        <dbReference type="EMBL" id="OGF97327.1"/>
    </source>
</evidence>
<dbReference type="AlphaFoldDB" id="A0A1F5YAT0"/>
<organism evidence="2 3">
    <name type="scientific">Candidatus Glassbacteria bacterium GWA2_58_10</name>
    <dbReference type="NCBI Taxonomy" id="1817865"/>
    <lineage>
        <taxon>Bacteria</taxon>
        <taxon>Candidatus Glassiibacteriota</taxon>
    </lineage>
</organism>
<proteinExistence type="predicted"/>
<gene>
    <name evidence="2" type="ORF">A2Z86_10370</name>
</gene>
<name>A0A1F5YAT0_9BACT</name>
<protein>
    <submittedName>
        <fullName evidence="2">Uncharacterized protein</fullName>
    </submittedName>
</protein>
<evidence type="ECO:0000256" key="1">
    <source>
        <dbReference type="SAM" id="Phobius"/>
    </source>
</evidence>
<keyword evidence="1" id="KW-0472">Membrane</keyword>
<dbReference type="EMBL" id="MFIV01000230">
    <property type="protein sequence ID" value="OGF97327.1"/>
    <property type="molecule type" value="Genomic_DNA"/>
</dbReference>
<accession>A0A1F5YAT0</accession>
<feature type="transmembrane region" description="Helical" evidence="1">
    <location>
        <begin position="6"/>
        <end position="28"/>
    </location>
</feature>
<evidence type="ECO:0000313" key="3">
    <source>
        <dbReference type="Proteomes" id="UP000176992"/>
    </source>
</evidence>
<reference evidence="2 3" key="1">
    <citation type="journal article" date="2016" name="Nat. Commun.">
        <title>Thousands of microbial genomes shed light on interconnected biogeochemical processes in an aquifer system.</title>
        <authorList>
            <person name="Anantharaman K."/>
            <person name="Brown C.T."/>
            <person name="Hug L.A."/>
            <person name="Sharon I."/>
            <person name="Castelle C.J."/>
            <person name="Probst A.J."/>
            <person name="Thomas B.C."/>
            <person name="Singh A."/>
            <person name="Wilkins M.J."/>
            <person name="Karaoz U."/>
            <person name="Brodie E.L."/>
            <person name="Williams K.H."/>
            <person name="Hubbard S.S."/>
            <person name="Banfield J.F."/>
        </authorList>
    </citation>
    <scope>NUCLEOTIDE SEQUENCE [LARGE SCALE GENOMIC DNA]</scope>
</reference>
<keyword evidence="1" id="KW-1133">Transmembrane helix</keyword>
<dbReference type="Proteomes" id="UP000176992">
    <property type="component" value="Unassembled WGS sequence"/>
</dbReference>
<keyword evidence="1" id="KW-0812">Transmembrane</keyword>